<dbReference type="AlphaFoldDB" id="A0A1I7NHY4"/>
<name>A0A1I7NHY4_9HYPH</name>
<dbReference type="InterPro" id="IPR001296">
    <property type="entry name" value="Glyco_trans_1"/>
</dbReference>
<dbReference type="Proteomes" id="UP000199423">
    <property type="component" value="Unassembled WGS sequence"/>
</dbReference>
<feature type="domain" description="Glycosyl transferase family 1" evidence="1">
    <location>
        <begin position="260"/>
        <end position="405"/>
    </location>
</feature>
<dbReference type="RefSeq" id="WP_092867745.1">
    <property type="nucleotide sequence ID" value="NZ_FPCH01000002.1"/>
</dbReference>
<keyword evidence="2" id="KW-0808">Transferase</keyword>
<evidence type="ECO:0000313" key="2">
    <source>
        <dbReference type="EMBL" id="SFV34166.1"/>
    </source>
</evidence>
<dbReference type="GO" id="GO:0016757">
    <property type="term" value="F:glycosyltransferase activity"/>
    <property type="evidence" value="ECO:0007669"/>
    <property type="project" value="InterPro"/>
</dbReference>
<dbReference type="PANTHER" id="PTHR46401:SF8">
    <property type="entry name" value="BLL6006 PROTEIN"/>
    <property type="match status" value="1"/>
</dbReference>
<evidence type="ECO:0000313" key="3">
    <source>
        <dbReference type="Proteomes" id="UP000199423"/>
    </source>
</evidence>
<dbReference type="EMBL" id="FPCH01000002">
    <property type="protein sequence ID" value="SFV34166.1"/>
    <property type="molecule type" value="Genomic_DNA"/>
</dbReference>
<sequence>MLSSPEVRHVSASRRIVIDITDWNRFLFAGKPISGVHRIALGLLRAWKKLGLPFVIIRHDPETNRHKIISHRFIEEDFSEPVHIGGKGIEYSYNKYAQRRTHYFTELAKAKFRRFAKKKEIMHEDFIEGNYYPQADDVLYFCGAGWDAPETMHAARKWKAQYPGFRFVVLVHDFIPLIRKVYRNRLGTRQFRRWLRDAAGSADEFICISDNTKADFMRFWLQYGAQSAPRCRVVTNPHEFLSVSETRKQPLPNEEFSAETFLANRNRRYLLTVGTLSSHKNLERLLSAWNALNFFRDPEADLVIVGDNDPRHVKSLSPLRRNVIVFRKPPDDVLKLLYMNAFCSIFPSLYEGWGLPVGESLWFGKVCLCSSSSSIPEVGRDMCPYFDPYSTEDILLAVTKALFEKDYIPSYEKRIDRGRMKSWATYGSEIHTALLNVT</sequence>
<reference evidence="3" key="1">
    <citation type="submission" date="2016-10" db="EMBL/GenBank/DDBJ databases">
        <authorList>
            <person name="Varghese N."/>
            <person name="Submissions S."/>
        </authorList>
    </citation>
    <scope>NUCLEOTIDE SEQUENCE [LARGE SCALE GENOMIC DNA]</scope>
    <source>
        <strain evidence="3">DSM 1565</strain>
    </source>
</reference>
<gene>
    <name evidence="2" type="ORF">SAMN04488557_2240</name>
</gene>
<keyword evidence="3" id="KW-1185">Reference proteome</keyword>
<dbReference type="Pfam" id="PF00534">
    <property type="entry name" value="Glycos_transf_1"/>
    <property type="match status" value="1"/>
</dbReference>
<dbReference type="STRING" id="51670.SAMN04488557_2240"/>
<dbReference type="PANTHER" id="PTHR46401">
    <property type="entry name" value="GLYCOSYLTRANSFERASE WBBK-RELATED"/>
    <property type="match status" value="1"/>
</dbReference>
<dbReference type="CDD" id="cd03809">
    <property type="entry name" value="GT4_MtfB-like"/>
    <property type="match status" value="1"/>
</dbReference>
<dbReference type="Gene3D" id="3.40.50.2000">
    <property type="entry name" value="Glycogen Phosphorylase B"/>
    <property type="match status" value="1"/>
</dbReference>
<organism evidence="2 3">
    <name type="scientific">Hyphomicrobium facile</name>
    <dbReference type="NCBI Taxonomy" id="51670"/>
    <lineage>
        <taxon>Bacteria</taxon>
        <taxon>Pseudomonadati</taxon>
        <taxon>Pseudomonadota</taxon>
        <taxon>Alphaproteobacteria</taxon>
        <taxon>Hyphomicrobiales</taxon>
        <taxon>Hyphomicrobiaceae</taxon>
        <taxon>Hyphomicrobium</taxon>
    </lineage>
</organism>
<dbReference type="OrthoDB" id="9801609at2"/>
<accession>A0A1I7NHY4</accession>
<protein>
    <submittedName>
        <fullName evidence="2">Glycosyltransferase involved in cell wall bisynthesis</fullName>
    </submittedName>
</protein>
<proteinExistence type="predicted"/>
<evidence type="ECO:0000259" key="1">
    <source>
        <dbReference type="Pfam" id="PF00534"/>
    </source>
</evidence>
<dbReference type="SUPFAM" id="SSF53756">
    <property type="entry name" value="UDP-Glycosyltransferase/glycogen phosphorylase"/>
    <property type="match status" value="1"/>
</dbReference>